<organism evidence="1 2">
    <name type="scientific">Linderina macrospora</name>
    <dbReference type="NCBI Taxonomy" id="4868"/>
    <lineage>
        <taxon>Eukaryota</taxon>
        <taxon>Fungi</taxon>
        <taxon>Fungi incertae sedis</taxon>
        <taxon>Zoopagomycota</taxon>
        <taxon>Kickxellomycotina</taxon>
        <taxon>Kickxellomycetes</taxon>
        <taxon>Kickxellales</taxon>
        <taxon>Kickxellaceae</taxon>
        <taxon>Linderina</taxon>
    </lineage>
</organism>
<protein>
    <submittedName>
        <fullName evidence="1">Uncharacterized protein</fullName>
    </submittedName>
</protein>
<accession>A0ACC1JA82</accession>
<sequence>MTMAPGYFHFLSEIDHSVGGDTLLERNRLFDAYYQIVELPDQVLLIQYILSSMDYTNAGHARNILCKVAASPHESLRQLVPSFLLYLACDAPCKAGSVTAWAIEVLAQLLFDSSPMVRSCAAHCLVLTIDLAHENPYLDGCESDRRIVYLLDMHPMFDLAVINDIRPLVMRILATERGFAYLNSLGIVEGEMEAWGALEGILYVQAIELDISRSLAYGPLFSGTPDGMMLMTTSSQTPATPAHFFGELARTKGGREFLNSHGLPGLLFETLSNIPLNSHLADDVVALKATLWAIGSVGASQEGFLMLEKNDVIGRLAQIAAQATSLAIKGTVLYALALLSRSGFAAEAFRERGWLLCSSCYGTYEFAVPHRLETILNAQGWATGGVMQGTYAFATDDVVRGGDEELDSVQCEIITAVILMSNHVKVNNGSRTLMRLRTSHPHYFRLINLYRRAMQLLGKYRYRMTARRFIYDVFDVNLALILDEPDAAGQGSADMQNEADGGVTDGARKRASTLQEQSALTSSSTMFPRRRMSGLIDDVRPAQRGSGARKTSMHQPRFN</sequence>
<proteinExistence type="predicted"/>
<evidence type="ECO:0000313" key="2">
    <source>
        <dbReference type="Proteomes" id="UP001150603"/>
    </source>
</evidence>
<dbReference type="Proteomes" id="UP001150603">
    <property type="component" value="Unassembled WGS sequence"/>
</dbReference>
<dbReference type="EMBL" id="JANBPW010001667">
    <property type="protein sequence ID" value="KAJ1943604.1"/>
    <property type="molecule type" value="Genomic_DNA"/>
</dbReference>
<evidence type="ECO:0000313" key="1">
    <source>
        <dbReference type="EMBL" id="KAJ1943604.1"/>
    </source>
</evidence>
<comment type="caution">
    <text evidence="1">The sequence shown here is derived from an EMBL/GenBank/DDBJ whole genome shotgun (WGS) entry which is preliminary data.</text>
</comment>
<gene>
    <name evidence="1" type="ORF">FBU59_002861</name>
</gene>
<reference evidence="1" key="1">
    <citation type="submission" date="2022-07" db="EMBL/GenBank/DDBJ databases">
        <title>Phylogenomic reconstructions and comparative analyses of Kickxellomycotina fungi.</title>
        <authorList>
            <person name="Reynolds N.K."/>
            <person name="Stajich J.E."/>
            <person name="Barry K."/>
            <person name="Grigoriev I.V."/>
            <person name="Crous P."/>
            <person name="Smith M.E."/>
        </authorList>
    </citation>
    <scope>NUCLEOTIDE SEQUENCE</scope>
    <source>
        <strain evidence="1">NRRL 5244</strain>
    </source>
</reference>
<name>A0ACC1JA82_9FUNG</name>
<keyword evidence="2" id="KW-1185">Reference proteome</keyword>